<dbReference type="Proteomes" id="UP000070138">
    <property type="component" value="Unassembled WGS sequence"/>
</dbReference>
<feature type="chain" id="PRO_5007479791" evidence="1">
    <location>
        <begin position="25"/>
        <end position="244"/>
    </location>
</feature>
<reference evidence="2 3" key="2">
    <citation type="journal article" date="2016" name="Int. J. Syst. Evol. Microbiol.">
        <title>Vitellibacter aquimaris sp. nov., a marine bacterium isolated from seawater.</title>
        <authorList>
            <person name="Thevarajoo S."/>
            <person name="Selvaratnam C."/>
            <person name="Goh K.M."/>
            <person name="Hong K.W."/>
            <person name="Chan X.Y."/>
            <person name="Chan K.G."/>
            <person name="Chong C.S."/>
        </authorList>
    </citation>
    <scope>NUCLEOTIDE SEQUENCE [LARGE SCALE GENOMIC DNA]</scope>
    <source>
        <strain evidence="2 3">D-24</strain>
    </source>
</reference>
<feature type="signal peptide" evidence="1">
    <location>
        <begin position="1"/>
        <end position="24"/>
    </location>
</feature>
<organism evidence="2 3">
    <name type="scientific">Aequorivita aquimaris</name>
    <dbReference type="NCBI Taxonomy" id="1548749"/>
    <lineage>
        <taxon>Bacteria</taxon>
        <taxon>Pseudomonadati</taxon>
        <taxon>Bacteroidota</taxon>
        <taxon>Flavobacteriia</taxon>
        <taxon>Flavobacteriales</taxon>
        <taxon>Flavobacteriaceae</taxon>
        <taxon>Aequorivita</taxon>
    </lineage>
</organism>
<keyword evidence="3" id="KW-1185">Reference proteome</keyword>
<dbReference type="EMBL" id="JRWG01000003">
    <property type="protein sequence ID" value="KXO00091.1"/>
    <property type="molecule type" value="Genomic_DNA"/>
</dbReference>
<accession>A0A137RIS8</accession>
<evidence type="ECO:0000256" key="1">
    <source>
        <dbReference type="SAM" id="SignalP"/>
    </source>
</evidence>
<gene>
    <name evidence="2" type="ORF">LS48_06360</name>
</gene>
<sequence>MKILKTFQPFLFCSLFPLATFSQANLPDKIYETYDKIVGLDNTGLYNGTEFTDLFLNTDGTFRYYQDYDYTKGSVTYNGQYYVNILLKYDLLRDNLLTRSDDNLSIFNVKLIPGFVDSFSIHNHKFVRLPNVDLGFGGNGFYEAAYLGYDLELYIKHTKKMKDRALRNGIQYRFSEANYYVLKYNGKYSLVGSPRDIRQLLPEKAGEIREFYKSYKTIRKSNPDLFMTKLVTYLDGRDSNSNQQ</sequence>
<dbReference type="STRING" id="1548749.LS48_06360"/>
<keyword evidence="1" id="KW-0732">Signal</keyword>
<protein>
    <submittedName>
        <fullName evidence="2">Uncharacterized protein</fullName>
    </submittedName>
</protein>
<name>A0A137RIS8_9FLAO</name>
<reference evidence="3" key="1">
    <citation type="submission" date="2014-10" db="EMBL/GenBank/DDBJ databases">
        <title>Genome sequencing of Vitellibacter sp. D-24.</title>
        <authorList>
            <person name="Thevarajoo S."/>
            <person name="Selvaratnam C."/>
            <person name="Goh K.M."/>
            <person name="Chong C.S."/>
        </authorList>
    </citation>
    <scope>NUCLEOTIDE SEQUENCE [LARGE SCALE GENOMIC DNA]</scope>
    <source>
        <strain evidence="3">D-24</strain>
    </source>
</reference>
<dbReference type="AlphaFoldDB" id="A0A137RIS8"/>
<comment type="caution">
    <text evidence="2">The sequence shown here is derived from an EMBL/GenBank/DDBJ whole genome shotgun (WGS) entry which is preliminary data.</text>
</comment>
<dbReference type="RefSeq" id="WP_062621135.1">
    <property type="nucleotide sequence ID" value="NZ_JRWG01000003.1"/>
</dbReference>
<proteinExistence type="predicted"/>
<evidence type="ECO:0000313" key="2">
    <source>
        <dbReference type="EMBL" id="KXO00091.1"/>
    </source>
</evidence>
<evidence type="ECO:0000313" key="3">
    <source>
        <dbReference type="Proteomes" id="UP000070138"/>
    </source>
</evidence>
<dbReference type="OrthoDB" id="1187639at2"/>